<evidence type="ECO:0000256" key="5">
    <source>
        <dbReference type="ARBA" id="ARBA00022801"/>
    </source>
</evidence>
<keyword evidence="2 12" id="KW-0540">Nuclease</keyword>
<accession>A0A2W7SEZ1</accession>
<dbReference type="Proteomes" id="UP000249720">
    <property type="component" value="Unassembled WGS sequence"/>
</dbReference>
<feature type="binding site" evidence="12">
    <location>
        <position position="683"/>
    </location>
    <ligand>
        <name>Mg(2+)</name>
        <dbReference type="ChEBI" id="CHEBI:18420"/>
        <label>2</label>
    </ligand>
</feature>
<feature type="coiled-coil region" evidence="13">
    <location>
        <begin position="1213"/>
        <end position="1240"/>
    </location>
</feature>
<dbReference type="GO" id="GO:0051607">
    <property type="term" value="P:defense response to virus"/>
    <property type="evidence" value="ECO:0007669"/>
    <property type="project" value="UniProtKB-UniRule"/>
</dbReference>
<name>A0A2W7SEZ1_9BACT</name>
<dbReference type="InterPro" id="IPR036397">
    <property type="entry name" value="RNaseH_sf"/>
</dbReference>
<comment type="domain">
    <text evidence="12">Has 2 endonuclease domains. The discontinuous RuvC-like domain cleaves the target DNA noncomplementary to crRNA while the HNH nuclease domain cleaves the target DNA complementary to crRNA.</text>
</comment>
<dbReference type="EC" id="3.1.-.-" evidence="12"/>
<evidence type="ECO:0000256" key="1">
    <source>
        <dbReference type="ARBA" id="ARBA00001946"/>
    </source>
</evidence>
<evidence type="ECO:0000256" key="9">
    <source>
        <dbReference type="ARBA" id="ARBA00023125"/>
    </source>
</evidence>
<dbReference type="InterPro" id="IPR033114">
    <property type="entry name" value="HNH_CAS9"/>
</dbReference>
<evidence type="ECO:0000256" key="13">
    <source>
        <dbReference type="SAM" id="Coils"/>
    </source>
</evidence>
<dbReference type="GO" id="GO:0003723">
    <property type="term" value="F:RNA binding"/>
    <property type="evidence" value="ECO:0007669"/>
    <property type="project" value="UniProtKB-UniRule"/>
</dbReference>
<evidence type="ECO:0000259" key="14">
    <source>
        <dbReference type="PROSITE" id="PS51749"/>
    </source>
</evidence>
<comment type="similarity">
    <text evidence="12">Belongs to the CRISPR-associated Cas9 family.</text>
</comment>
<proteinExistence type="inferred from homology"/>
<keyword evidence="7 12" id="KW-0694">RNA-binding</keyword>
<dbReference type="HAMAP" id="MF_01480">
    <property type="entry name" value="Cas9"/>
    <property type="match status" value="1"/>
</dbReference>
<dbReference type="InterPro" id="IPR003615">
    <property type="entry name" value="HNH_nuc"/>
</dbReference>
<dbReference type="EMBL" id="QKZV01000001">
    <property type="protein sequence ID" value="PZX65709.1"/>
    <property type="molecule type" value="Genomic_DNA"/>
</dbReference>
<evidence type="ECO:0000256" key="11">
    <source>
        <dbReference type="ARBA" id="ARBA00046380"/>
    </source>
</evidence>
<dbReference type="GO" id="GO:0016787">
    <property type="term" value="F:hydrolase activity"/>
    <property type="evidence" value="ECO:0007669"/>
    <property type="project" value="UniProtKB-KW"/>
</dbReference>
<feature type="coiled-coil region" evidence="13">
    <location>
        <begin position="677"/>
        <end position="711"/>
    </location>
</feature>
<feature type="binding site" evidence="12">
    <location>
        <position position="683"/>
    </location>
    <ligand>
        <name>Mg(2+)</name>
        <dbReference type="ChEBI" id="CHEBI:18420"/>
        <label>1</label>
    </ligand>
</feature>
<keyword evidence="13" id="KW-0175">Coiled coil</keyword>
<dbReference type="Pfam" id="PF18541">
    <property type="entry name" value="RuvC_III"/>
    <property type="match status" value="1"/>
</dbReference>
<comment type="cofactor">
    <cofactor evidence="1 12">
        <name>Mg(2+)</name>
        <dbReference type="ChEBI" id="CHEBI:18420"/>
    </cofactor>
</comment>
<evidence type="ECO:0000256" key="12">
    <source>
        <dbReference type="HAMAP-Rule" id="MF_01480"/>
    </source>
</evidence>
<dbReference type="GO" id="GO:0003677">
    <property type="term" value="F:DNA binding"/>
    <property type="evidence" value="ECO:0007669"/>
    <property type="project" value="UniProtKB-UniRule"/>
</dbReference>
<keyword evidence="3 12" id="KW-0479">Metal-binding</keyword>
<evidence type="ECO:0000256" key="4">
    <source>
        <dbReference type="ARBA" id="ARBA00022759"/>
    </source>
</evidence>
<dbReference type="GO" id="GO:0004519">
    <property type="term" value="F:endonuclease activity"/>
    <property type="evidence" value="ECO:0007669"/>
    <property type="project" value="UniProtKB-UniRule"/>
</dbReference>
<feature type="active site" description="Proton acceptor for HNH nuclease domain" evidence="12">
    <location>
        <position position="763"/>
    </location>
</feature>
<evidence type="ECO:0000256" key="7">
    <source>
        <dbReference type="ARBA" id="ARBA00022884"/>
    </source>
</evidence>
<keyword evidence="6 12" id="KW-0460">Magnesium</keyword>
<dbReference type="GO" id="GO:0043571">
    <property type="term" value="P:maintenance of CRISPR repeat elements"/>
    <property type="evidence" value="ECO:0007669"/>
    <property type="project" value="UniProtKB-UniRule"/>
</dbReference>
<keyword evidence="16" id="KW-1185">Reference proteome</keyword>
<evidence type="ECO:0000256" key="3">
    <source>
        <dbReference type="ARBA" id="ARBA00022723"/>
    </source>
</evidence>
<keyword evidence="10" id="KW-0464">Manganese</keyword>
<evidence type="ECO:0000256" key="2">
    <source>
        <dbReference type="ARBA" id="ARBA00022722"/>
    </source>
</evidence>
<dbReference type="GO" id="GO:0046872">
    <property type="term" value="F:metal ion binding"/>
    <property type="evidence" value="ECO:0007669"/>
    <property type="project" value="UniProtKB-UniRule"/>
</dbReference>
<evidence type="ECO:0000313" key="16">
    <source>
        <dbReference type="Proteomes" id="UP000249720"/>
    </source>
</evidence>
<comment type="function">
    <text evidence="12">CRISPR (clustered regularly interspaced short palindromic repeat) is an adaptive immune system that provides protection against mobile genetic elements (viruses, transposable elements and conjugative plasmids). CRISPR clusters contain spacers, sequences complementary to antecedent mobile elements, and target invading nucleic acids. CRISPR clusters are transcribed and processed into CRISPR RNA (crRNA). In type II CRISPR systems correct processing of pre-crRNA requires a trans-encoded small RNA (tracrRNA), endogenous ribonuclease 3 (rnc) and this protein. The tracrRNA serves as a guide for ribonuclease 3-aided processing of pre-crRNA. Subsequently Cas9/crRNA/tracrRNA endonucleolytically cleaves linear or circular dsDNA target complementary to the spacer; Cas9 is inactive in the absence of the 2 guide RNAs (gRNA). Cas9 recognizes the protospacer adjacent motif (PAM) in the CRISPR repeat sequences to help distinguish self versus nonself, as targets within the bacterial CRISPR locus do not have PAMs. PAM recognition is also required for catalytic activity.</text>
</comment>
<dbReference type="InterPro" id="IPR028629">
    <property type="entry name" value="Cas9"/>
</dbReference>
<keyword evidence="4 12" id="KW-0255">Endonuclease</keyword>
<feature type="domain" description="HNH Cas9-type" evidence="14">
    <location>
        <begin position="687"/>
        <end position="885"/>
    </location>
</feature>
<keyword evidence="8 12" id="KW-0051">Antiviral defense</keyword>
<dbReference type="PROSITE" id="PS51749">
    <property type="entry name" value="HNH_CAS9"/>
    <property type="match status" value="1"/>
</dbReference>
<comment type="subunit">
    <text evidence="11 12">Monomer. Binds crRNA and tracrRNA.</text>
</comment>
<organism evidence="15 16">
    <name type="scientific">Hydrotalea sandarakina</name>
    <dbReference type="NCBI Taxonomy" id="1004304"/>
    <lineage>
        <taxon>Bacteria</taxon>
        <taxon>Pseudomonadati</taxon>
        <taxon>Bacteroidota</taxon>
        <taxon>Chitinophagia</taxon>
        <taxon>Chitinophagales</taxon>
        <taxon>Chitinophagaceae</taxon>
        <taxon>Hydrotalea</taxon>
    </lineage>
</organism>
<gene>
    <name evidence="12" type="primary">cas9</name>
    <name evidence="15" type="ORF">LX80_00201</name>
</gene>
<dbReference type="InterPro" id="IPR041383">
    <property type="entry name" value="RuvC_III"/>
</dbReference>
<dbReference type="RefSeq" id="WP_111293173.1">
    <property type="nucleotide sequence ID" value="NZ_QKZV01000001.1"/>
</dbReference>
<feature type="active site" description="For RuvC-like nuclease domain" evidence="12">
    <location>
        <position position="9"/>
    </location>
</feature>
<evidence type="ECO:0000313" key="15">
    <source>
        <dbReference type="EMBL" id="PZX65709.1"/>
    </source>
</evidence>
<comment type="caution">
    <text evidence="15">The sequence shown here is derived from an EMBL/GenBank/DDBJ whole genome shotgun (WGS) entry which is preliminary data.</text>
</comment>
<dbReference type="Pfam" id="PF13395">
    <property type="entry name" value="HNH_4"/>
    <property type="match status" value="1"/>
</dbReference>
<evidence type="ECO:0000256" key="10">
    <source>
        <dbReference type="ARBA" id="ARBA00023211"/>
    </source>
</evidence>
<dbReference type="OrthoDB" id="9777169at2"/>
<feature type="binding site" evidence="12">
    <location>
        <position position="9"/>
    </location>
    <ligand>
        <name>Mg(2+)</name>
        <dbReference type="ChEBI" id="CHEBI:18420"/>
        <label>1</label>
    </ligand>
</feature>
<feature type="binding site" evidence="12">
    <location>
        <position position="9"/>
    </location>
    <ligand>
        <name>Mg(2+)</name>
        <dbReference type="ChEBI" id="CHEBI:18420"/>
        <label>2</label>
    </ligand>
</feature>
<dbReference type="NCBIfam" id="TIGR01865">
    <property type="entry name" value="cas_Csn1"/>
    <property type="match status" value="2"/>
</dbReference>
<evidence type="ECO:0000256" key="8">
    <source>
        <dbReference type="ARBA" id="ARBA00023118"/>
    </source>
</evidence>
<keyword evidence="5 12" id="KW-0378">Hydrolase</keyword>
<dbReference type="Gene3D" id="3.30.420.10">
    <property type="entry name" value="Ribonuclease H-like superfamily/Ribonuclease H"/>
    <property type="match status" value="3"/>
</dbReference>
<evidence type="ECO:0000256" key="6">
    <source>
        <dbReference type="ARBA" id="ARBA00022842"/>
    </source>
</evidence>
<sequence length="1452" mass="169828">MGKKILGLDLGTTSIGWALVNEAENDNEKSSIIKIGVRLNPLTVDEQQNFKKGKSITTNANRTLKRSIRRNLQRYKLRRENLIEILKEHKFILKETNLSENGNFSTFETHRLRAKAASEKISLEQFARVLLMINKKRGYKSSRKAKGTEEGVLIDGMEIAKKLYNENLTPGQFCLQLLNNGEKYLPDFYRSDLQKEFDKIWYKQKEFYPDILTDELKEKLHNKNEKTTWAILQEPLKLIGVKRTTKGDAQKKENFEWRVKALSEKMDLESLSIIFQKLNSQINSSSGYLGEISDRSKELYFNKQTVGQYQMSVLDKNPNASLRNMVFYRQDYLDEFNTIWDEQAKYHEELTQELKKEIRDVIIFFQRRLKSKNGLISFCEFENRKIEIEKNGKKITKIVGSHVIPRSSPLFQEFRIWQKLNDIEIFPISEKNKKTKPNARTLELKEKNILFSELSVKEKLSKAEILALLDLQDFEINFNNIEGNKTQAELFKAYQKIIELSGYELNLKESAEKILIEVSKIFKTLNYNEDILHPNTETLYKFWHLLYSFEGDKSITGNEKLINKLKNDYGFEKKAAVILAGVVFESDYGNLSAKAIKKILPHLKTGEKYDVACALAGYKHSANSLTKEEIENKIYKNRLDILPKNHLRNPVVEKILNQMINVVNTIIDTYGKPDEIRIELARELKKSAKEREEMTKEIDDTTKKNDEIKTKLQKEFGLTNVTQNDIIRYKLYEELKNNGYRTLYSDTYIPQEKLFSKEFDIEHIIPQSRLFDDSFSNKTLEVRSINIEKGNQTAFDYVKGKGYDNLNIFLNRIISVYGKKNEKDFDYYKTEYEKSLMKKEAREKWNKLTEAEKQIQVINKYYSGKLKKLIITGEDIPEDFINRDLSDTRYIAKYAKTMLESLVKNVVSTSGSITKRLREDWQLVDVLKELNWDKYKAVQLVEEFTNRDGKIVKQIKDWTKRNDHRHHALDALTVAFTKRQYVQYLNNLNARSDKNSVIYGIEQKELYRDDKGKLLFKPPIEIKEFRAEAKKHLENTLVSIKAKNKVTTKNINITKKKNSINKKVQLTPRGQLHLETVYGSQKKYTVKLEKIGTTFDEEKIKTVCKPVYKNALLKHLQENKNDPKKAFGSKNTPKKHPIYIDEAKTLTVPEKVKTKNFETVYTIRKEICPELFKDAKKKDIFEKALGEATNLSEREIDKSYDKAIEFIFDKGIRKILIERYKKTKLEIEDYNKRVEKKEQKKVLETAFSNLIENPIINKNGKSIKRVTISGINNVQALHTKKDHNGKLILDENCKTHPVDFVNTGSNHHVAIFLDKEGNLQENVISFYEAVTRRNLGLPIIDKEFNKKEGWQFLFSMKQNEYFVFPNEKNGFSPKEIDLLNPDNYALISPNLFRVQKISTKNYMFRHHLETSVSENKLLRKVTWELIQTPNKLKGIIKVRLNHIGQIVYVGEY</sequence>
<protein>
    <recommendedName>
        <fullName evidence="12">CRISPR-associated endonuclease Cas9</fullName>
        <ecNumber evidence="12">3.1.-.-</ecNumber>
    </recommendedName>
</protein>
<keyword evidence="9 12" id="KW-0238">DNA-binding</keyword>
<feature type="binding site" evidence="12">
    <location>
        <position position="967"/>
    </location>
    <ligand>
        <name>Mg(2+)</name>
        <dbReference type="ChEBI" id="CHEBI:18420"/>
        <label>2</label>
    </ligand>
</feature>
<reference evidence="15 16" key="1">
    <citation type="submission" date="2018-06" db="EMBL/GenBank/DDBJ databases">
        <title>Genomic Encyclopedia of Archaeal and Bacterial Type Strains, Phase II (KMG-II): from individual species to whole genera.</title>
        <authorList>
            <person name="Goeker M."/>
        </authorList>
    </citation>
    <scope>NUCLEOTIDE SEQUENCE [LARGE SCALE GENOMIC DNA]</scope>
    <source>
        <strain evidence="15 16">DSM 23241</strain>
    </source>
</reference>
<feature type="binding site" evidence="12">
    <location>
        <position position="679"/>
    </location>
    <ligand>
        <name>Mg(2+)</name>
        <dbReference type="ChEBI" id="CHEBI:18420"/>
        <label>1</label>
    </ligand>
</feature>